<dbReference type="AlphaFoldDB" id="A0A6A1THR4"/>
<accession>A0A6A1THR4</accession>
<comment type="caution">
    <text evidence="2">The sequence shown here is derived from an EMBL/GenBank/DDBJ whole genome shotgun (WGS) entry which is preliminary data.</text>
</comment>
<evidence type="ECO:0008006" key="4">
    <source>
        <dbReference type="Google" id="ProtNLM"/>
    </source>
</evidence>
<keyword evidence="1" id="KW-1133">Transmembrane helix</keyword>
<gene>
    <name evidence="2" type="ORF">F4V91_27540</name>
</gene>
<name>A0A6A1THR4_NEOGA</name>
<organism evidence="2 3">
    <name type="scientific">Neorhizobium galegae</name>
    <name type="common">Rhizobium galegae</name>
    <dbReference type="NCBI Taxonomy" id="399"/>
    <lineage>
        <taxon>Bacteria</taxon>
        <taxon>Pseudomonadati</taxon>
        <taxon>Pseudomonadota</taxon>
        <taxon>Alphaproteobacteria</taxon>
        <taxon>Hyphomicrobiales</taxon>
        <taxon>Rhizobiaceae</taxon>
        <taxon>Rhizobium/Agrobacterium group</taxon>
        <taxon>Neorhizobium</taxon>
    </lineage>
</organism>
<feature type="transmembrane region" description="Helical" evidence="1">
    <location>
        <begin position="20"/>
        <end position="39"/>
    </location>
</feature>
<dbReference type="EMBL" id="VZUL01000003">
    <property type="protein sequence ID" value="KAB1083325.1"/>
    <property type="molecule type" value="Genomic_DNA"/>
</dbReference>
<evidence type="ECO:0000313" key="3">
    <source>
        <dbReference type="Proteomes" id="UP000386575"/>
    </source>
</evidence>
<keyword evidence="1" id="KW-0472">Membrane</keyword>
<evidence type="ECO:0000256" key="1">
    <source>
        <dbReference type="SAM" id="Phobius"/>
    </source>
</evidence>
<dbReference type="RefSeq" id="WP_151046652.1">
    <property type="nucleotide sequence ID" value="NZ_VZUL01000003.1"/>
</dbReference>
<sequence length="162" mass="17746">MTTTANKRHREVKEPHWIEWATGMISALIVVATIGLVGYEAWTDEDMQPEFSIAITERRPVEGGYRVAFDIANKATATAAAVIVRGEILDGGKLIEDADVTFDYVPTSPSTMCRRNPNPPAPSCFPRIRAPARCGSGRSAISTREGSSISLRRHPFEQVFVG</sequence>
<reference evidence="2 3" key="1">
    <citation type="submission" date="2019-09" db="EMBL/GenBank/DDBJ databases">
        <title>Genome sequencing of Ng87 strain.</title>
        <authorList>
            <person name="Karasev E.S."/>
            <person name="Andronov E."/>
        </authorList>
    </citation>
    <scope>NUCLEOTIDE SEQUENCE [LARGE SCALE GENOMIC DNA]</scope>
    <source>
        <strain evidence="2 3">Ng87</strain>
    </source>
</reference>
<dbReference type="Proteomes" id="UP000386575">
    <property type="component" value="Unassembled WGS sequence"/>
</dbReference>
<proteinExistence type="predicted"/>
<keyword evidence="1" id="KW-0812">Transmembrane</keyword>
<evidence type="ECO:0000313" key="2">
    <source>
        <dbReference type="EMBL" id="KAB1083325.1"/>
    </source>
</evidence>
<protein>
    <recommendedName>
        <fullName evidence="4">TIGR02588 family protein</fullName>
    </recommendedName>
</protein>